<proteinExistence type="predicted"/>
<reference evidence="2 3" key="1">
    <citation type="submission" date="2024-06" db="EMBL/GenBank/DDBJ databases">
        <title>The draft genome of Grus japonensis, version 3.</title>
        <authorList>
            <person name="Nabeshima K."/>
            <person name="Suzuki S."/>
            <person name="Onuma M."/>
        </authorList>
    </citation>
    <scope>NUCLEOTIDE SEQUENCE [LARGE SCALE GENOMIC DNA]</scope>
    <source>
        <strain evidence="2 3">451A</strain>
    </source>
</reference>
<accession>A0ABC9XXB5</accession>
<feature type="region of interest" description="Disordered" evidence="1">
    <location>
        <begin position="166"/>
        <end position="190"/>
    </location>
</feature>
<sequence>MPVPHRELPAPEIPPDALAVTADLHHLTQRVAGEDRGEASAGYRLPPLLAALTRRTEDDARLQQLRCLRLPVRPVREVLLPHRPLGPRLLLRPGAARPWAPPSRSFGEGVALRPYPPLCRDTGGDPRPDPLGMRELYRELVRALPAERLQFHREPLVEPAAAAADLLPPGEQGPRNAGKPPQHGDARHRQQQTACLFDDYLQYVADTGSDFLRTIFQLRGGVGEEELAGAPRPRRDPAPQPAEPYEKGLWKPVLPEPVPVGLERLQRRLHRLWAALGVPSRERMEMAVKYGTGGVLARLPAALDAWEAVAGGILRRELLLARLERLEERGSDPTRFFHGGPASATARAEETRARGRLRATLARCEARLSAALRHLWDDFGDTATFRGRPYAEKMRRDAVEMLYWLQQRRRAGALQAALGVQPQRHPPGTAGAETSGCQ</sequence>
<dbReference type="InterPro" id="IPR037383">
    <property type="entry name" value="CCDC87"/>
</dbReference>
<dbReference type="PANTHER" id="PTHR16078:SF1">
    <property type="entry name" value="COILED-COIL DOMAIN-CONTAINING PROTEIN 87"/>
    <property type="match status" value="1"/>
</dbReference>
<gene>
    <name evidence="2" type="ORF">GRJ2_002666200</name>
</gene>
<evidence type="ECO:0000313" key="3">
    <source>
        <dbReference type="Proteomes" id="UP001623348"/>
    </source>
</evidence>
<dbReference type="EMBL" id="BAAFJT010000035">
    <property type="protein sequence ID" value="GAB0202006.1"/>
    <property type="molecule type" value="Genomic_DNA"/>
</dbReference>
<organism evidence="2 3">
    <name type="scientific">Grus japonensis</name>
    <name type="common">Japanese crane</name>
    <name type="synonym">Red-crowned crane</name>
    <dbReference type="NCBI Taxonomy" id="30415"/>
    <lineage>
        <taxon>Eukaryota</taxon>
        <taxon>Metazoa</taxon>
        <taxon>Chordata</taxon>
        <taxon>Craniata</taxon>
        <taxon>Vertebrata</taxon>
        <taxon>Euteleostomi</taxon>
        <taxon>Archelosauria</taxon>
        <taxon>Archosauria</taxon>
        <taxon>Dinosauria</taxon>
        <taxon>Saurischia</taxon>
        <taxon>Theropoda</taxon>
        <taxon>Coelurosauria</taxon>
        <taxon>Aves</taxon>
        <taxon>Neognathae</taxon>
        <taxon>Neoaves</taxon>
        <taxon>Gruiformes</taxon>
        <taxon>Gruidae</taxon>
        <taxon>Grus</taxon>
    </lineage>
</organism>
<name>A0ABC9XXB5_GRUJA</name>
<evidence type="ECO:0000256" key="1">
    <source>
        <dbReference type="SAM" id="MobiDB-lite"/>
    </source>
</evidence>
<dbReference type="Gene3D" id="1.20.58.1520">
    <property type="match status" value="1"/>
</dbReference>
<dbReference type="PANTHER" id="PTHR16078">
    <property type="entry name" value="COILED-COIL DOMAIN-CONTAINING PROTEIN 87"/>
    <property type="match status" value="1"/>
</dbReference>
<protein>
    <submittedName>
        <fullName evidence="2">Coiled-coil domain-containing protein 87</fullName>
    </submittedName>
</protein>
<feature type="region of interest" description="Disordered" evidence="1">
    <location>
        <begin position="226"/>
        <end position="248"/>
    </location>
</feature>
<comment type="caution">
    <text evidence="2">The sequence shown here is derived from an EMBL/GenBank/DDBJ whole genome shotgun (WGS) entry which is preliminary data.</text>
</comment>
<keyword evidence="3" id="KW-1185">Reference proteome</keyword>
<dbReference type="AlphaFoldDB" id="A0ABC9XXB5"/>
<evidence type="ECO:0000313" key="2">
    <source>
        <dbReference type="EMBL" id="GAB0202006.1"/>
    </source>
</evidence>
<dbReference type="Proteomes" id="UP001623348">
    <property type="component" value="Unassembled WGS sequence"/>
</dbReference>
<feature type="region of interest" description="Disordered" evidence="1">
    <location>
        <begin position="418"/>
        <end position="438"/>
    </location>
</feature>